<evidence type="ECO:0000256" key="3">
    <source>
        <dbReference type="ARBA" id="ARBA00023128"/>
    </source>
</evidence>
<evidence type="ECO:0000313" key="7">
    <source>
        <dbReference type="Proteomes" id="UP000077266"/>
    </source>
</evidence>
<gene>
    <name evidence="6" type="ORF">EXIGLDRAFT_715986</name>
</gene>
<dbReference type="EMBL" id="KV425882">
    <property type="protein sequence ID" value="KZW03965.1"/>
    <property type="molecule type" value="Genomic_DNA"/>
</dbReference>
<accession>A0A165QR52</accession>
<proteinExistence type="inferred from homology"/>
<dbReference type="GO" id="GO:0016226">
    <property type="term" value="P:iron-sulfur cluster assembly"/>
    <property type="evidence" value="ECO:0007669"/>
    <property type="project" value="TreeGrafter"/>
</dbReference>
<comment type="similarity">
    <text evidence="4">Belongs to the GcvT family. CAF17/IBA57 subfamily.</text>
</comment>
<dbReference type="SUPFAM" id="SSF103025">
    <property type="entry name" value="Folate-binding domain"/>
    <property type="match status" value="1"/>
</dbReference>
<dbReference type="FunCoup" id="A0A165QR52">
    <property type="interactions" value="151"/>
</dbReference>
<dbReference type="NCBIfam" id="TIGR03317">
    <property type="entry name" value="ygfZ_signature"/>
    <property type="match status" value="1"/>
</dbReference>
<dbReference type="InParanoid" id="A0A165QR52"/>
<sequence>MWLARVPYRTVLSVTGPDASKFLGGLLAASIPHASSSAPAPFYSAFINAQGRVLYDAFVYPHPTDAAGFLLDHDARESPAPPLVAMLKRFVLRSRVAIRPVAHEWDVWQAWGTGVRVPDLARRWRWARSGAVENVWTDSETPWSADEPCVLVDRRAPGMGRRMLVPAGETPREAKDHDAVDGDEYTYHRILNGVPEGVNEIVPLQSFPMESNLDIMGGVDFRKGCYVGQELTVRTYHTGLIRKRILPVRLSPPPNTSLPPSLDIHLSVPPEEQMEGDAASRPRPRATGKLLTTIPERGVGLALLRLEHLDAVERGDLSLNIDTESGKFEVQHWWPDWFPRTKQVGDEDAHSSNSE</sequence>
<evidence type="ECO:0000256" key="1">
    <source>
        <dbReference type="ARBA" id="ARBA00004173"/>
    </source>
</evidence>
<evidence type="ECO:0000259" key="5">
    <source>
        <dbReference type="Pfam" id="PF25455"/>
    </source>
</evidence>
<dbReference type="Proteomes" id="UP000077266">
    <property type="component" value="Unassembled WGS sequence"/>
</dbReference>
<dbReference type="PANTHER" id="PTHR22602">
    <property type="entry name" value="TRANSFERASE CAF17, MITOCHONDRIAL-RELATED"/>
    <property type="match status" value="1"/>
</dbReference>
<dbReference type="Pfam" id="PF25455">
    <property type="entry name" value="Beta-barrel_CAF17_C"/>
    <property type="match status" value="1"/>
</dbReference>
<dbReference type="InterPro" id="IPR027266">
    <property type="entry name" value="TrmE/GcvT-like"/>
</dbReference>
<dbReference type="STRING" id="1314781.A0A165QR52"/>
<keyword evidence="6" id="KW-0808">Transferase</keyword>
<dbReference type="AlphaFoldDB" id="A0A165QR52"/>
<dbReference type="InterPro" id="IPR017703">
    <property type="entry name" value="YgfZ/GCV_T_CS"/>
</dbReference>
<organism evidence="6 7">
    <name type="scientific">Exidia glandulosa HHB12029</name>
    <dbReference type="NCBI Taxonomy" id="1314781"/>
    <lineage>
        <taxon>Eukaryota</taxon>
        <taxon>Fungi</taxon>
        <taxon>Dikarya</taxon>
        <taxon>Basidiomycota</taxon>
        <taxon>Agaricomycotina</taxon>
        <taxon>Agaricomycetes</taxon>
        <taxon>Auriculariales</taxon>
        <taxon>Exidiaceae</taxon>
        <taxon>Exidia</taxon>
    </lineage>
</organism>
<dbReference type="OrthoDB" id="191995at2759"/>
<reference evidence="6 7" key="1">
    <citation type="journal article" date="2016" name="Mol. Biol. Evol.">
        <title>Comparative Genomics of Early-Diverging Mushroom-Forming Fungi Provides Insights into the Origins of Lignocellulose Decay Capabilities.</title>
        <authorList>
            <person name="Nagy L.G."/>
            <person name="Riley R."/>
            <person name="Tritt A."/>
            <person name="Adam C."/>
            <person name="Daum C."/>
            <person name="Floudas D."/>
            <person name="Sun H."/>
            <person name="Yadav J.S."/>
            <person name="Pangilinan J."/>
            <person name="Larsson K.H."/>
            <person name="Matsuura K."/>
            <person name="Barry K."/>
            <person name="Labutti K."/>
            <person name="Kuo R."/>
            <person name="Ohm R.A."/>
            <person name="Bhattacharya S.S."/>
            <person name="Shirouzu T."/>
            <person name="Yoshinaga Y."/>
            <person name="Martin F.M."/>
            <person name="Grigoriev I.V."/>
            <person name="Hibbett D.S."/>
        </authorList>
    </citation>
    <scope>NUCLEOTIDE SEQUENCE [LARGE SCALE GENOMIC DNA]</scope>
    <source>
        <strain evidence="6 7">HHB12029</strain>
    </source>
</reference>
<dbReference type="GO" id="GO:0005759">
    <property type="term" value="C:mitochondrial matrix"/>
    <property type="evidence" value="ECO:0007669"/>
    <property type="project" value="TreeGrafter"/>
</dbReference>
<keyword evidence="7" id="KW-1185">Reference proteome</keyword>
<keyword evidence="3" id="KW-0496">Mitochondrion</keyword>
<protein>
    <submittedName>
        <fullName evidence="6">Aminomethyltransferase folate-binding domain-containing protein</fullName>
    </submittedName>
</protein>
<name>A0A165QR52_EXIGL</name>
<evidence type="ECO:0000256" key="2">
    <source>
        <dbReference type="ARBA" id="ARBA00022946"/>
    </source>
</evidence>
<dbReference type="PANTHER" id="PTHR22602:SF0">
    <property type="entry name" value="TRANSFERASE CAF17, MITOCHONDRIAL-RELATED"/>
    <property type="match status" value="1"/>
</dbReference>
<evidence type="ECO:0000313" key="6">
    <source>
        <dbReference type="EMBL" id="KZW03965.1"/>
    </source>
</evidence>
<comment type="subcellular location">
    <subcellularLocation>
        <location evidence="1">Mitochondrion</location>
    </subcellularLocation>
</comment>
<dbReference type="InterPro" id="IPR057460">
    <property type="entry name" value="CAF17_C"/>
</dbReference>
<evidence type="ECO:0000256" key="4">
    <source>
        <dbReference type="ARBA" id="ARBA00093447"/>
    </source>
</evidence>
<dbReference type="Gene3D" id="3.30.1360.120">
    <property type="entry name" value="Probable tRNA modification gtpase trme, domain 1"/>
    <property type="match status" value="1"/>
</dbReference>
<keyword evidence="2" id="KW-0809">Transit peptide</keyword>
<dbReference type="GO" id="GO:0032259">
    <property type="term" value="P:methylation"/>
    <property type="evidence" value="ECO:0007669"/>
    <property type="project" value="UniProtKB-KW"/>
</dbReference>
<keyword evidence="6" id="KW-0489">Methyltransferase</keyword>
<dbReference type="InterPro" id="IPR045179">
    <property type="entry name" value="YgfZ/GcvT"/>
</dbReference>
<dbReference type="GO" id="GO:0008168">
    <property type="term" value="F:methyltransferase activity"/>
    <property type="evidence" value="ECO:0007669"/>
    <property type="project" value="UniProtKB-KW"/>
</dbReference>
<feature type="domain" description="CAF17 C-terminal" evidence="5">
    <location>
        <begin position="242"/>
        <end position="339"/>
    </location>
</feature>